<name>A0A367WHT7_9PROT</name>
<comment type="similarity">
    <text evidence="7">Belongs to the TRAP transporter large permease family.</text>
</comment>
<dbReference type="NCBIfam" id="TIGR00786">
    <property type="entry name" value="dctM"/>
    <property type="match status" value="1"/>
</dbReference>
<comment type="caution">
    <text evidence="9">The sequence shown here is derived from an EMBL/GenBank/DDBJ whole genome shotgun (WGS) entry which is preliminary data.</text>
</comment>
<evidence type="ECO:0000259" key="8">
    <source>
        <dbReference type="Pfam" id="PF06808"/>
    </source>
</evidence>
<evidence type="ECO:0000256" key="6">
    <source>
        <dbReference type="ARBA" id="ARBA00023136"/>
    </source>
</evidence>
<comment type="subunit">
    <text evidence="7">The complex comprises the extracytoplasmic solute receptor protein and the two transmembrane proteins.</text>
</comment>
<evidence type="ECO:0000256" key="7">
    <source>
        <dbReference type="RuleBase" id="RU369079"/>
    </source>
</evidence>
<sequence>MDALLAAGLVLALIFLFLGLGVWIFVGLLAVSGLSLALLAGMDISRIGTIAANIVYRYSTTWELAAIPMFIWMGEIIFRTDISDRIFRGLTPFVNWLPGRLLHTNVLGCTMFAAVSGSSAATAATVGKITTTELSRRGYDQSLSLGSLAGAGSFGLLIPPSIVMIVYGILAEVSISRLFAAGVLPGIMIAALFSGYIAFRAVLKPGIAPKAESRFNPLELIGAIIDLLPIITLMVIVLGAIYSGIATPSEAAAVGVFGAIVITICLRQFSVAMLVRTLLGAVVSSAMICSILIAAAFLSTAMGYLHIPSEIARAIGEWQLSPSMLIVVLSLFYLVLGLFLDGVSIIVMSLPITLPLAMQAGIDPVWFGIFLIVTVELGQITPPVGFNLFILQSLTGQSVGRVARYAFPFFLLMLGAIALLVWFPEIALWLPSTLYD</sequence>
<gene>
    <name evidence="9" type="ORF">TH30_22375</name>
</gene>
<keyword evidence="2" id="KW-1003">Cell membrane</keyword>
<feature type="domain" description="TRAP C4-dicarboxylate transport system permease DctM subunit" evidence="8">
    <location>
        <begin position="12"/>
        <end position="426"/>
    </location>
</feature>
<feature type="transmembrane region" description="Helical" evidence="7">
    <location>
        <begin position="220"/>
        <end position="245"/>
    </location>
</feature>
<keyword evidence="6 7" id="KW-0472">Membrane</keyword>
<dbReference type="PANTHER" id="PTHR33362">
    <property type="entry name" value="SIALIC ACID TRAP TRANSPORTER PERMEASE PROTEIN SIAT-RELATED"/>
    <property type="match status" value="1"/>
</dbReference>
<dbReference type="InterPro" id="IPR010656">
    <property type="entry name" value="DctM"/>
</dbReference>
<feature type="transmembrane region" description="Helical" evidence="7">
    <location>
        <begin position="145"/>
        <end position="169"/>
    </location>
</feature>
<accession>A0A367WHT7</accession>
<evidence type="ECO:0000256" key="5">
    <source>
        <dbReference type="ARBA" id="ARBA00022989"/>
    </source>
</evidence>
<feature type="transmembrane region" description="Helical" evidence="7">
    <location>
        <begin position="251"/>
        <end position="269"/>
    </location>
</feature>
<reference evidence="9 10" key="1">
    <citation type="submission" date="2014-07" db="EMBL/GenBank/DDBJ databases">
        <title>Draft genome sequence of Thalassospira profundimaris PR54-5.</title>
        <authorList>
            <person name="Lai Q."/>
            <person name="Shao Z."/>
        </authorList>
    </citation>
    <scope>NUCLEOTIDE SEQUENCE [LARGE SCALE GENOMIC DNA]</scope>
    <source>
        <strain evidence="9 10">PR54-5</strain>
    </source>
</reference>
<evidence type="ECO:0000256" key="3">
    <source>
        <dbReference type="ARBA" id="ARBA00022519"/>
    </source>
</evidence>
<keyword evidence="3 7" id="KW-0997">Cell inner membrane</keyword>
<comment type="subcellular location">
    <subcellularLocation>
        <location evidence="1 7">Cell inner membrane</location>
        <topology evidence="1 7">Multi-pass membrane protein</topology>
    </subcellularLocation>
</comment>
<feature type="transmembrane region" description="Helical" evidence="7">
    <location>
        <begin position="325"/>
        <end position="353"/>
    </location>
</feature>
<dbReference type="Pfam" id="PF06808">
    <property type="entry name" value="DctM"/>
    <property type="match status" value="1"/>
</dbReference>
<dbReference type="AlphaFoldDB" id="A0A367WHT7"/>
<feature type="transmembrane region" description="Helical" evidence="7">
    <location>
        <begin position="365"/>
        <end position="385"/>
    </location>
</feature>
<feature type="transmembrane region" description="Helical" evidence="7">
    <location>
        <begin position="6"/>
        <end position="39"/>
    </location>
</feature>
<evidence type="ECO:0000256" key="4">
    <source>
        <dbReference type="ARBA" id="ARBA00022692"/>
    </source>
</evidence>
<protein>
    <recommendedName>
        <fullName evidence="7">TRAP transporter large permease protein</fullName>
    </recommendedName>
</protein>
<keyword evidence="5 7" id="KW-1133">Transmembrane helix</keyword>
<evidence type="ECO:0000256" key="1">
    <source>
        <dbReference type="ARBA" id="ARBA00004429"/>
    </source>
</evidence>
<keyword evidence="7" id="KW-0813">Transport</keyword>
<proteinExistence type="inferred from homology"/>
<comment type="function">
    <text evidence="7">Part of the tripartite ATP-independent periplasmic (TRAP) transport system.</text>
</comment>
<evidence type="ECO:0000313" key="10">
    <source>
        <dbReference type="Proteomes" id="UP000252255"/>
    </source>
</evidence>
<dbReference type="PANTHER" id="PTHR33362:SF5">
    <property type="entry name" value="C4-DICARBOXYLATE TRAP TRANSPORTER LARGE PERMEASE PROTEIN DCTM"/>
    <property type="match status" value="1"/>
</dbReference>
<organism evidence="9 10">
    <name type="scientific">Thalassospira profundimaris</name>
    <dbReference type="NCBI Taxonomy" id="502049"/>
    <lineage>
        <taxon>Bacteria</taxon>
        <taxon>Pseudomonadati</taxon>
        <taxon>Pseudomonadota</taxon>
        <taxon>Alphaproteobacteria</taxon>
        <taxon>Rhodospirillales</taxon>
        <taxon>Thalassospiraceae</taxon>
        <taxon>Thalassospira</taxon>
    </lineage>
</organism>
<keyword evidence="4 7" id="KW-0812">Transmembrane</keyword>
<evidence type="ECO:0000313" key="9">
    <source>
        <dbReference type="EMBL" id="RCK40984.1"/>
    </source>
</evidence>
<dbReference type="GO" id="GO:0005886">
    <property type="term" value="C:plasma membrane"/>
    <property type="evidence" value="ECO:0007669"/>
    <property type="project" value="UniProtKB-SubCell"/>
</dbReference>
<dbReference type="Proteomes" id="UP000252255">
    <property type="component" value="Unassembled WGS sequence"/>
</dbReference>
<evidence type="ECO:0000256" key="2">
    <source>
        <dbReference type="ARBA" id="ARBA00022475"/>
    </source>
</evidence>
<dbReference type="RefSeq" id="WP_114100173.1">
    <property type="nucleotide sequence ID" value="NZ_JPWI01000025.1"/>
</dbReference>
<comment type="caution">
    <text evidence="7">Lacks conserved residue(s) required for the propagation of feature annotation.</text>
</comment>
<dbReference type="OrthoDB" id="9783448at2"/>
<feature type="transmembrane region" description="Helical" evidence="7">
    <location>
        <begin position="281"/>
        <end position="305"/>
    </location>
</feature>
<feature type="transmembrane region" description="Helical" evidence="7">
    <location>
        <begin position="405"/>
        <end position="430"/>
    </location>
</feature>
<dbReference type="PIRSF" id="PIRSF006066">
    <property type="entry name" value="HI0050"/>
    <property type="match status" value="1"/>
</dbReference>
<dbReference type="InterPro" id="IPR004681">
    <property type="entry name" value="TRAP_DctM"/>
</dbReference>
<dbReference type="EMBL" id="JPWI01000025">
    <property type="protein sequence ID" value="RCK40984.1"/>
    <property type="molecule type" value="Genomic_DNA"/>
</dbReference>
<feature type="transmembrane region" description="Helical" evidence="7">
    <location>
        <begin position="175"/>
        <end position="199"/>
    </location>
</feature>
<dbReference type="GO" id="GO:0022857">
    <property type="term" value="F:transmembrane transporter activity"/>
    <property type="evidence" value="ECO:0007669"/>
    <property type="project" value="UniProtKB-UniRule"/>
</dbReference>